<dbReference type="InterPro" id="IPR011042">
    <property type="entry name" value="6-blade_b-propeller_TolB-like"/>
</dbReference>
<reference evidence="2 3" key="1">
    <citation type="submission" date="2020-08" db="EMBL/GenBank/DDBJ databases">
        <title>Sequencing the genomes of 1000 actinobacteria strains.</title>
        <authorList>
            <person name="Klenk H.-P."/>
        </authorList>
    </citation>
    <scope>NUCLEOTIDE SEQUENCE [LARGE SCALE GENOMIC DNA]</scope>
    <source>
        <strain evidence="2 3">DSM 45362</strain>
    </source>
</reference>
<organism evidence="2 3">
    <name type="scientific">Allocatelliglobosispora scoriae</name>
    <dbReference type="NCBI Taxonomy" id="643052"/>
    <lineage>
        <taxon>Bacteria</taxon>
        <taxon>Bacillati</taxon>
        <taxon>Actinomycetota</taxon>
        <taxon>Actinomycetes</taxon>
        <taxon>Micromonosporales</taxon>
        <taxon>Micromonosporaceae</taxon>
        <taxon>Allocatelliglobosispora</taxon>
    </lineage>
</organism>
<feature type="signal peptide" evidence="1">
    <location>
        <begin position="1"/>
        <end position="25"/>
    </location>
</feature>
<accession>A0A841BY91</accession>
<feature type="chain" id="PRO_5038614584" description="TolB" evidence="1">
    <location>
        <begin position="26"/>
        <end position="313"/>
    </location>
</feature>
<dbReference type="Proteomes" id="UP000587527">
    <property type="component" value="Unassembled WGS sequence"/>
</dbReference>
<comment type="caution">
    <text evidence="2">The sequence shown here is derived from an EMBL/GenBank/DDBJ whole genome shotgun (WGS) entry which is preliminary data.</text>
</comment>
<proteinExistence type="predicted"/>
<sequence length="313" mass="33271">MKRALILATATVTLAAIAIAYSVLAAAADPAGPGTALDTARPGRLLFRDESGRVASVAATDPGGPRQVSDTSCQRFHAAAGTAVCLISEVRSGLPATSALILDHDLHETRRIQLAGIPSRARVSASGRMVSWTVFVTGDSYNVGGFSTWTGILDTRTGYPIINMENIQLYLDGKRYHAADVNYWGVTFGADDNLFYATVATRGRTYLVQGDYARWEARVLRADVECPSLSPDGTRLAFKKRSSPTTWRLHVLELATMRETALAETASVDDQALWLSNTAVAYARGGGVWSVPADGTGTPSLLIPHAGSLTVSG</sequence>
<keyword evidence="1" id="KW-0732">Signal</keyword>
<dbReference type="SUPFAM" id="SSF82171">
    <property type="entry name" value="DPP6 N-terminal domain-like"/>
    <property type="match status" value="1"/>
</dbReference>
<dbReference type="RefSeq" id="WP_184842280.1">
    <property type="nucleotide sequence ID" value="NZ_JACHMN010000003.1"/>
</dbReference>
<evidence type="ECO:0000256" key="1">
    <source>
        <dbReference type="SAM" id="SignalP"/>
    </source>
</evidence>
<evidence type="ECO:0000313" key="2">
    <source>
        <dbReference type="EMBL" id="MBB5872516.1"/>
    </source>
</evidence>
<name>A0A841BY91_9ACTN</name>
<evidence type="ECO:0000313" key="3">
    <source>
        <dbReference type="Proteomes" id="UP000587527"/>
    </source>
</evidence>
<dbReference type="EMBL" id="JACHMN010000003">
    <property type="protein sequence ID" value="MBB5872516.1"/>
    <property type="molecule type" value="Genomic_DNA"/>
</dbReference>
<dbReference type="Gene3D" id="2.120.10.30">
    <property type="entry name" value="TolB, C-terminal domain"/>
    <property type="match status" value="1"/>
</dbReference>
<evidence type="ECO:0008006" key="4">
    <source>
        <dbReference type="Google" id="ProtNLM"/>
    </source>
</evidence>
<gene>
    <name evidence="2" type="ORF">F4553_005950</name>
</gene>
<protein>
    <recommendedName>
        <fullName evidence="4">TolB</fullName>
    </recommendedName>
</protein>
<keyword evidence="3" id="KW-1185">Reference proteome</keyword>
<dbReference type="AlphaFoldDB" id="A0A841BY91"/>